<dbReference type="EMBL" id="MU274377">
    <property type="protein sequence ID" value="KAI0026573.1"/>
    <property type="molecule type" value="Genomic_DNA"/>
</dbReference>
<evidence type="ECO:0000313" key="2">
    <source>
        <dbReference type="Proteomes" id="UP000814128"/>
    </source>
</evidence>
<comment type="caution">
    <text evidence="1">The sequence shown here is derived from an EMBL/GenBank/DDBJ whole genome shotgun (WGS) entry which is preliminary data.</text>
</comment>
<accession>A0ACB8Q4H8</accession>
<evidence type="ECO:0000313" key="1">
    <source>
        <dbReference type="EMBL" id="KAI0026573.1"/>
    </source>
</evidence>
<keyword evidence="2" id="KW-1185">Reference proteome</keyword>
<organism evidence="1 2">
    <name type="scientific">Vararia minispora EC-137</name>
    <dbReference type="NCBI Taxonomy" id="1314806"/>
    <lineage>
        <taxon>Eukaryota</taxon>
        <taxon>Fungi</taxon>
        <taxon>Dikarya</taxon>
        <taxon>Basidiomycota</taxon>
        <taxon>Agaricomycotina</taxon>
        <taxon>Agaricomycetes</taxon>
        <taxon>Russulales</taxon>
        <taxon>Lachnocladiaceae</taxon>
        <taxon>Vararia</taxon>
    </lineage>
</organism>
<sequence length="360" mass="40252">MTSSMCAVRSCKHEYKRRTEVVKYEVCTTPSSVLTAVRVLSQHRSIFLDCQGMSIGHIDGALSLLSLGTPLEGRDKKHQRIFLIDTLALAGFPDTSVLYSLRDLLSSQATVKIIWDGRMDEIELRHVLGVGIAHSPVIDLQVAEIIGRRKVLGESDYQRKIRLGKRAGLFPLLRSCPALFEGMHVVMTLGKCVEKYLPHTALKKDPNVTSLQSRKEMFRFLERPVPGFILDHSATNIRMLARLFDSFSSRQIVPRGHALRMLMQMSARRVSRNGLTTRVDASSPFRVEGLLLLDSIMAPAEAEMIDCTACGARLPTSSFLRKGQLRREQCRLCVALSLSTGHTRSHPEAKKLAATWRSLT</sequence>
<protein>
    <submittedName>
        <fullName evidence="1">Uncharacterized protein</fullName>
    </submittedName>
</protein>
<reference evidence="1" key="1">
    <citation type="submission" date="2021-02" db="EMBL/GenBank/DDBJ databases">
        <authorList>
            <consortium name="DOE Joint Genome Institute"/>
            <person name="Ahrendt S."/>
            <person name="Looney B.P."/>
            <person name="Miyauchi S."/>
            <person name="Morin E."/>
            <person name="Drula E."/>
            <person name="Courty P.E."/>
            <person name="Chicoki N."/>
            <person name="Fauchery L."/>
            <person name="Kohler A."/>
            <person name="Kuo A."/>
            <person name="Labutti K."/>
            <person name="Pangilinan J."/>
            <person name="Lipzen A."/>
            <person name="Riley R."/>
            <person name="Andreopoulos W."/>
            <person name="He G."/>
            <person name="Johnson J."/>
            <person name="Barry K.W."/>
            <person name="Grigoriev I.V."/>
            <person name="Nagy L."/>
            <person name="Hibbett D."/>
            <person name="Henrissat B."/>
            <person name="Matheny P.B."/>
            <person name="Labbe J."/>
            <person name="Martin F."/>
        </authorList>
    </citation>
    <scope>NUCLEOTIDE SEQUENCE</scope>
    <source>
        <strain evidence="1">EC-137</strain>
    </source>
</reference>
<dbReference type="Proteomes" id="UP000814128">
    <property type="component" value="Unassembled WGS sequence"/>
</dbReference>
<name>A0ACB8Q4H8_9AGAM</name>
<reference evidence="1" key="2">
    <citation type="journal article" date="2022" name="New Phytol.">
        <title>Evolutionary transition to the ectomycorrhizal habit in the genomes of a hyperdiverse lineage of mushroom-forming fungi.</title>
        <authorList>
            <person name="Looney B."/>
            <person name="Miyauchi S."/>
            <person name="Morin E."/>
            <person name="Drula E."/>
            <person name="Courty P.E."/>
            <person name="Kohler A."/>
            <person name="Kuo A."/>
            <person name="LaButti K."/>
            <person name="Pangilinan J."/>
            <person name="Lipzen A."/>
            <person name="Riley R."/>
            <person name="Andreopoulos W."/>
            <person name="He G."/>
            <person name="Johnson J."/>
            <person name="Nolan M."/>
            <person name="Tritt A."/>
            <person name="Barry K.W."/>
            <person name="Grigoriev I.V."/>
            <person name="Nagy L.G."/>
            <person name="Hibbett D."/>
            <person name="Henrissat B."/>
            <person name="Matheny P.B."/>
            <person name="Labbe J."/>
            <person name="Martin F.M."/>
        </authorList>
    </citation>
    <scope>NUCLEOTIDE SEQUENCE</scope>
    <source>
        <strain evidence="1">EC-137</strain>
    </source>
</reference>
<proteinExistence type="predicted"/>
<gene>
    <name evidence="1" type="ORF">K488DRAFT_75240</name>
</gene>